<proteinExistence type="predicted"/>
<dbReference type="EMBL" id="BLXT01006374">
    <property type="protein sequence ID" value="GFO31242.1"/>
    <property type="molecule type" value="Genomic_DNA"/>
</dbReference>
<sequence length="132" mass="15082">MDLGVLRPAVSSVLRPTVVTESVEVVREDASQDTRHRFARIVSTMHRVCSFHEVKQPTNKSESVAGSDNTYYQFLRHLPESFLQTLLKILSPISTCGDISPPRKEALVILIFNLLTWERFHRILQLQTYSAD</sequence>
<protein>
    <submittedName>
        <fullName evidence="1">Uncharacterized protein</fullName>
    </submittedName>
</protein>
<reference evidence="1 2" key="1">
    <citation type="journal article" date="2021" name="Elife">
        <title>Chloroplast acquisition without the gene transfer in kleptoplastic sea slugs, Plakobranchus ocellatus.</title>
        <authorList>
            <person name="Maeda T."/>
            <person name="Takahashi S."/>
            <person name="Yoshida T."/>
            <person name="Shimamura S."/>
            <person name="Takaki Y."/>
            <person name="Nagai Y."/>
            <person name="Toyoda A."/>
            <person name="Suzuki Y."/>
            <person name="Arimoto A."/>
            <person name="Ishii H."/>
            <person name="Satoh N."/>
            <person name="Nishiyama T."/>
            <person name="Hasebe M."/>
            <person name="Maruyama T."/>
            <person name="Minagawa J."/>
            <person name="Obokata J."/>
            <person name="Shigenobu S."/>
        </authorList>
    </citation>
    <scope>NUCLEOTIDE SEQUENCE [LARGE SCALE GENOMIC DNA]</scope>
</reference>
<dbReference type="AlphaFoldDB" id="A0AAV4CHZ2"/>
<keyword evidence="2" id="KW-1185">Reference proteome</keyword>
<accession>A0AAV4CHZ2</accession>
<organism evidence="1 2">
    <name type="scientific">Plakobranchus ocellatus</name>
    <dbReference type="NCBI Taxonomy" id="259542"/>
    <lineage>
        <taxon>Eukaryota</taxon>
        <taxon>Metazoa</taxon>
        <taxon>Spiralia</taxon>
        <taxon>Lophotrochozoa</taxon>
        <taxon>Mollusca</taxon>
        <taxon>Gastropoda</taxon>
        <taxon>Heterobranchia</taxon>
        <taxon>Euthyneura</taxon>
        <taxon>Panpulmonata</taxon>
        <taxon>Sacoglossa</taxon>
        <taxon>Placobranchoidea</taxon>
        <taxon>Plakobranchidae</taxon>
        <taxon>Plakobranchus</taxon>
    </lineage>
</organism>
<evidence type="ECO:0000313" key="1">
    <source>
        <dbReference type="EMBL" id="GFO31242.1"/>
    </source>
</evidence>
<name>A0AAV4CHZ2_9GAST</name>
<gene>
    <name evidence="1" type="ORF">PoB_005774700</name>
</gene>
<dbReference type="Proteomes" id="UP000735302">
    <property type="component" value="Unassembled WGS sequence"/>
</dbReference>
<evidence type="ECO:0000313" key="2">
    <source>
        <dbReference type="Proteomes" id="UP000735302"/>
    </source>
</evidence>
<comment type="caution">
    <text evidence="1">The sequence shown here is derived from an EMBL/GenBank/DDBJ whole genome shotgun (WGS) entry which is preliminary data.</text>
</comment>